<dbReference type="GO" id="GO:0008781">
    <property type="term" value="F:N-acylneuraminate cytidylyltransferase activity"/>
    <property type="evidence" value="ECO:0007669"/>
    <property type="project" value="TreeGrafter"/>
</dbReference>
<organism evidence="1 2">
    <name type="scientific">Candidatus Undinarchaeum marinum</name>
    <dbReference type="NCBI Taxonomy" id="2756141"/>
    <lineage>
        <taxon>Archaea</taxon>
        <taxon>Candidatus Undinarchaeota</taxon>
        <taxon>Candidatus Undinarchaeia</taxon>
        <taxon>Candidatus Undinarchaeales</taxon>
        <taxon>Candidatus Undinarchaeaceae</taxon>
        <taxon>Candidatus Undinarchaeum</taxon>
    </lineage>
</organism>
<dbReference type="PANTHER" id="PTHR21485:SF6">
    <property type="entry name" value="N-ACYLNEURAMINATE CYTIDYLYLTRANSFERASE-RELATED"/>
    <property type="match status" value="1"/>
</dbReference>
<reference evidence="1 2" key="1">
    <citation type="journal article" name="Nat. Commun.">
        <title>Undinarchaeota illuminate DPANN phylogeny and the impact of gene transfer on archaeal evolution.</title>
        <authorList>
            <person name="Dombrowski N."/>
            <person name="Williams T.A."/>
            <person name="Sun J."/>
            <person name="Woodcroft B.J."/>
            <person name="Lee J.H."/>
            <person name="Minh B.Q."/>
            <person name="Rinke C."/>
            <person name="Spang A."/>
        </authorList>
    </citation>
    <scope>NUCLEOTIDE SEQUENCE [LARGE SCALE GENOMIC DNA]</scope>
    <source>
        <strain evidence="1">MAG_bin17</strain>
    </source>
</reference>
<dbReference type="InterPro" id="IPR050793">
    <property type="entry name" value="CMP-NeuNAc_synthase"/>
</dbReference>
<dbReference type="InterPro" id="IPR003329">
    <property type="entry name" value="Cytidylyl_trans"/>
</dbReference>
<dbReference type="EMBL" id="DVAD01000009">
    <property type="protein sequence ID" value="HIJ99512.1"/>
    <property type="molecule type" value="Genomic_DNA"/>
</dbReference>
<accession>A0A832XL72</accession>
<keyword evidence="1" id="KW-0808">Transferase</keyword>
<sequence length="235" mass="26338">MILLTICARGGSKGVKNKNIREIAGKPLIAHTIKVAKDWGKADRIVCSTDSEEIAKAAREAGAEVPFMRPAELATDESSKMDVIRHAVYESEKKYGENYNTIVDLDVTSPVRTVEDLEGCLKIFQEKDLDSVFSVTNARKSPYFNVVEINDEGYAHLSKEPLSPIVRRQDAPEVYDMNASIYFYKKEFLMKPETESPISDKSAIYVMDDISSAEIDSELDLAFLEFLIEKGEVLL</sequence>
<dbReference type="Proteomes" id="UP000604391">
    <property type="component" value="Unassembled WGS sequence"/>
</dbReference>
<proteinExistence type="predicted"/>
<keyword evidence="1" id="KW-0548">Nucleotidyltransferase</keyword>
<dbReference type="InterPro" id="IPR029044">
    <property type="entry name" value="Nucleotide-diphossugar_trans"/>
</dbReference>
<keyword evidence="2" id="KW-1185">Reference proteome</keyword>
<dbReference type="Pfam" id="PF02348">
    <property type="entry name" value="CTP_transf_3"/>
    <property type="match status" value="1"/>
</dbReference>
<dbReference type="Gene3D" id="3.90.550.10">
    <property type="entry name" value="Spore Coat Polysaccharide Biosynthesis Protein SpsA, Chain A"/>
    <property type="match status" value="1"/>
</dbReference>
<evidence type="ECO:0000313" key="1">
    <source>
        <dbReference type="EMBL" id="HIJ99512.1"/>
    </source>
</evidence>
<dbReference type="PANTHER" id="PTHR21485">
    <property type="entry name" value="HAD SUPERFAMILY MEMBERS CMAS AND KDSC"/>
    <property type="match status" value="1"/>
</dbReference>
<dbReference type="SUPFAM" id="SSF53448">
    <property type="entry name" value="Nucleotide-diphospho-sugar transferases"/>
    <property type="match status" value="1"/>
</dbReference>
<gene>
    <name evidence="1" type="ORF">H1011_01650</name>
</gene>
<evidence type="ECO:0000313" key="2">
    <source>
        <dbReference type="Proteomes" id="UP000604391"/>
    </source>
</evidence>
<protein>
    <submittedName>
        <fullName evidence="1">Acylneuraminate cytidylyltransferase family protein</fullName>
    </submittedName>
</protein>
<dbReference type="CDD" id="cd02513">
    <property type="entry name" value="CMP-NeuAc_Synthase"/>
    <property type="match status" value="1"/>
</dbReference>
<comment type="caution">
    <text evidence="1">The sequence shown here is derived from an EMBL/GenBank/DDBJ whole genome shotgun (WGS) entry which is preliminary data.</text>
</comment>
<name>A0A832XL72_9ARCH</name>
<dbReference type="AlphaFoldDB" id="A0A832XL72"/>